<proteinExistence type="predicted"/>
<gene>
    <name evidence="2" type="ORF">WN944_023054</name>
</gene>
<dbReference type="Proteomes" id="UP001428341">
    <property type="component" value="Unassembled WGS sequence"/>
</dbReference>
<dbReference type="EMBL" id="JBCGBO010000001">
    <property type="protein sequence ID" value="KAK9230087.1"/>
    <property type="molecule type" value="Genomic_DNA"/>
</dbReference>
<sequence>MLLKIFQSIHKQIEPIQVDFNPDGEAIAQSGEALGQYIGYLSRDSSVMPLNFDDWRHVSVDVKQEIRNLLEQSNDPEGKELNMITMFTVTHTKKNGQPVDSNSREAINQMNELVNQQPNASKDQIFNQVVEEERSRRQAAENELNNMQEEMNGVKSTLAEVLKYVRAQNEANAIETFDS</sequence>
<dbReference type="InterPro" id="IPR004252">
    <property type="entry name" value="Probable_transposase_24"/>
</dbReference>
<keyword evidence="3" id="KW-1185">Reference proteome</keyword>
<accession>A0AAP0MZL2</accession>
<evidence type="ECO:0000313" key="2">
    <source>
        <dbReference type="EMBL" id="KAK9230087.1"/>
    </source>
</evidence>
<protein>
    <submittedName>
        <fullName evidence="2">Uncharacterized protein</fullName>
    </submittedName>
</protein>
<dbReference type="AlphaFoldDB" id="A0AAP0MZL2"/>
<comment type="caution">
    <text evidence="2">The sequence shown here is derived from an EMBL/GenBank/DDBJ whole genome shotgun (WGS) entry which is preliminary data.</text>
</comment>
<organism evidence="2 3">
    <name type="scientific">Citrus x changshan-huyou</name>
    <dbReference type="NCBI Taxonomy" id="2935761"/>
    <lineage>
        <taxon>Eukaryota</taxon>
        <taxon>Viridiplantae</taxon>
        <taxon>Streptophyta</taxon>
        <taxon>Embryophyta</taxon>
        <taxon>Tracheophyta</taxon>
        <taxon>Spermatophyta</taxon>
        <taxon>Magnoliopsida</taxon>
        <taxon>eudicotyledons</taxon>
        <taxon>Gunneridae</taxon>
        <taxon>Pentapetalae</taxon>
        <taxon>rosids</taxon>
        <taxon>malvids</taxon>
        <taxon>Sapindales</taxon>
        <taxon>Rutaceae</taxon>
        <taxon>Aurantioideae</taxon>
        <taxon>Citrus</taxon>
    </lineage>
</organism>
<evidence type="ECO:0000313" key="3">
    <source>
        <dbReference type="Proteomes" id="UP001428341"/>
    </source>
</evidence>
<name>A0AAP0MZL2_9ROSI</name>
<keyword evidence="1" id="KW-0175">Coiled coil</keyword>
<dbReference type="Pfam" id="PF03004">
    <property type="entry name" value="Transposase_24"/>
    <property type="match status" value="1"/>
</dbReference>
<evidence type="ECO:0000256" key="1">
    <source>
        <dbReference type="SAM" id="Coils"/>
    </source>
</evidence>
<feature type="coiled-coil region" evidence="1">
    <location>
        <begin position="130"/>
        <end position="157"/>
    </location>
</feature>
<reference evidence="2 3" key="1">
    <citation type="submission" date="2024-05" db="EMBL/GenBank/DDBJ databases">
        <title>Haplotype-resolved chromosome-level genome assembly of Huyou (Citrus changshanensis).</title>
        <authorList>
            <person name="Miao C."/>
            <person name="Chen W."/>
            <person name="Wu Y."/>
            <person name="Wang L."/>
            <person name="Zhao S."/>
            <person name="Grierson D."/>
            <person name="Xu C."/>
            <person name="Chen K."/>
        </authorList>
    </citation>
    <scope>NUCLEOTIDE SEQUENCE [LARGE SCALE GENOMIC DNA]</scope>
    <source>
        <strain evidence="2">01-14</strain>
        <tissue evidence="2">Leaf</tissue>
    </source>
</reference>